<sequence>MASVSRGVFPEASASLFNLRRTSDLLEQHATVTKEKSFSHQYHQITRPSSAGNTTLADVVSSLARRDSDDTTASLVSDTDYASLLEWIRCERMKKLPPEGSSYDKALVWAALFVERVHSFDSGIEQFAGDSHLAAKLSYGYCASLLELGEQNASALMDLFGFFYRCSAGLGNLLACAELFVVSSDIKDQLILALADLVTLVVGVATHFHRLLVSGESVSIDIYSTFPNPIDSFRGRCEHVSELMWRHQLTREGFDGDKAVGINTLKDWLQPEDPVLAYVTEATAPSAQEREEATCMWVKPYLTRFLKGEQQVLSITGKPGCGKTVLSTVINDYLQHPVGGTRYTSVLAPINGRIPANTTLRAVAKMILSQLFDKRIGNVQLYQMLADAYSQSQRTVDEASYDDLLWNVLTQSFQASRAGATELVLVVDGVDEASCGEKALSHRLHEVASKSPAVKLIALASRPVDSVASQTTVRVNLGLLFDDIAAVTRRILRQSPAFNAMSDEDQEMTVARVTEASDGSFLWAKLAAKRVRDEHLPNEAALSKSVDSVVRAGYKITDLVAYTLQSKLEEDTKKVLVWLATANRPLTQRELVALLSIQPDKAAIAELRDIDLRHLLKNVASLVFFHNNLVYLRHAEVRAAILDVFSKGKLLSTIKDRHVDFAQRLLLYTKQSVADSHEPSLDPLNGRVTEHLLEKHPLLDFALRYWASHVKIAFGCTSDQEVAIAGKSLRSVLPTSPVVPLLEMTLWANKATPCLRSVHEVQTRLYRQILNSNHPATLQAVISQALFYRQIYNSVPVESSRIFYEAATISQNILSVRHLITMQMAKFFLEATADQVTESKTEVMTRRIEMLQLLVECYKVHHGVTSVMVTSTLTQLSEHYHYIKEDRKAHEIHASLESSATDSTAQRSGSRQIDDSLLVHLHGRKDTTLTETGTTLALNGTEADELITWSFDLESLQAKAERQRAEGQMADAERTYVELWQQASEEYRLSHSTENKISMVQAVLAYAKFLKGQKRDNEAASILAGFWEEYEQTTSSAETLVSHFLEIAQVMNSVGLSVLALGVFKHCAQSTSSQSAIHKEVQKHIQSTSQEVMHSSSTNSLVTESTLQELIYSGSAVDHISTTAATSLVETYMSRQRWHDATSVLKRVLRSAWPAMFARSLEEVVLPSDHVDHCIKLADCLASCYRFRRRLIKEEDIRTRLYHAVRHDRPACGDQLLERVTVNLLRLYERTSQSDKVITIHQDILHDYTKRFGGEHPTVTKELWTLAELTRPRPIAVDYYRQIINFLNKHSKICHPDAFEPLLIVATELLGQGRYADALEPCRVLFTTLQSPEINQKLRDPAFIQTIYERYVQCLRVTHSDVTVIHDVTVQYRKSCISLFGASASITIQATKTLANICQGIKQYEAQAVQLYEELLQTEPSEVEIDHQDIRATLDAIYHEQSASLTASKVEQMSTKELQKVLSIRTQRLTSIVSSYGWAHEEALSQMVQIVSLYTKQEKSQEAVSMLQKATAQVLSTETSSVKLAAAAKSIASGYITAGQIQKARELSGEIYRQIITKDTSNASEFGFGHISNRRLSLVFLAQLEYSLRESVDVSVTLNQIYASLTTEYLYFEQFRSVLSSKTAKLQDTTATVARLHAFLLSRSRKSAATQVADQYTSFFLATEGSSLGIDRNQAKVFIGTVLEYFGSHASRDFIRSVAITSYDRAAQLLESEDYQAACHLALAAMKYIGAHHGYAAQTTLKLVFKLGLLIAGRETDARPGVSVKKDMLSTSATILRETLGYFKDNNVGLAQLDMASVNSLIKVLDEQQDYDTLAWVLTSLWNSRDAYGLLQPQHAYTLALGRMLVITRYLIGDYTASIRLAEDLVYNCARVHGPRHPSTVEITVLLSQMYTSVAQGYQSQKGRRELAYRYYRKAAALHENALRVFIDPSSSPASDVETEVISGMSSSSSASSPGENAEDGKHVRQHLRMLKLAVERLGDWPKEYSEYERLSHDLFSAFANDLEGVDGVDKWNLKSFGSGKAEASDDLISFHHERLAIAV</sequence>
<evidence type="ECO:0000313" key="4">
    <source>
        <dbReference type="EMBL" id="KAJ5102654.1"/>
    </source>
</evidence>
<dbReference type="Gene3D" id="3.40.50.300">
    <property type="entry name" value="P-loop containing nucleotide triphosphate hydrolases"/>
    <property type="match status" value="1"/>
</dbReference>
<dbReference type="InterPro" id="IPR011990">
    <property type="entry name" value="TPR-like_helical_dom_sf"/>
</dbReference>
<keyword evidence="5" id="KW-1185">Reference proteome</keyword>
<reference evidence="4" key="2">
    <citation type="journal article" date="2023" name="IMA Fungus">
        <title>Comparative genomic study of the Penicillium genus elucidates a diverse pangenome and 15 lateral gene transfer events.</title>
        <authorList>
            <person name="Petersen C."/>
            <person name="Sorensen T."/>
            <person name="Nielsen M.R."/>
            <person name="Sondergaard T.E."/>
            <person name="Sorensen J.L."/>
            <person name="Fitzpatrick D.A."/>
            <person name="Frisvad J.C."/>
            <person name="Nielsen K.L."/>
        </authorList>
    </citation>
    <scope>NUCLEOTIDE SEQUENCE</scope>
    <source>
        <strain evidence="4">IBT 30761</strain>
    </source>
</reference>
<dbReference type="Gene3D" id="1.25.40.10">
    <property type="entry name" value="Tetratricopeptide repeat domain"/>
    <property type="match status" value="3"/>
</dbReference>
<dbReference type="RefSeq" id="XP_056476034.1">
    <property type="nucleotide sequence ID" value="XM_056615677.1"/>
</dbReference>
<evidence type="ECO:0000256" key="2">
    <source>
        <dbReference type="SAM" id="MobiDB-lite"/>
    </source>
</evidence>
<dbReference type="PANTHER" id="PTHR10039">
    <property type="entry name" value="AMELOGENIN"/>
    <property type="match status" value="1"/>
</dbReference>
<proteinExistence type="predicted"/>
<feature type="compositionally biased region" description="Low complexity" evidence="2">
    <location>
        <begin position="1943"/>
        <end position="1953"/>
    </location>
</feature>
<dbReference type="Proteomes" id="UP001149074">
    <property type="component" value="Unassembled WGS sequence"/>
</dbReference>
<name>A0A9W9FLW5_9EURO</name>
<evidence type="ECO:0000256" key="1">
    <source>
        <dbReference type="ARBA" id="ARBA00022737"/>
    </source>
</evidence>
<accession>A0A9W9FLW5</accession>
<keyword evidence="1" id="KW-0677">Repeat</keyword>
<feature type="region of interest" description="Disordered" evidence="2">
    <location>
        <begin position="1941"/>
        <end position="1962"/>
    </location>
</feature>
<dbReference type="GeneID" id="81354656"/>
<protein>
    <recommendedName>
        <fullName evidence="3">Nephrocystin 3-like N-terminal domain-containing protein</fullName>
    </recommendedName>
</protein>
<dbReference type="SUPFAM" id="SSF52540">
    <property type="entry name" value="P-loop containing nucleoside triphosphate hydrolases"/>
    <property type="match status" value="1"/>
</dbReference>
<organism evidence="4 5">
    <name type="scientific">Penicillium argentinense</name>
    <dbReference type="NCBI Taxonomy" id="1131581"/>
    <lineage>
        <taxon>Eukaryota</taxon>
        <taxon>Fungi</taxon>
        <taxon>Dikarya</taxon>
        <taxon>Ascomycota</taxon>
        <taxon>Pezizomycotina</taxon>
        <taxon>Eurotiomycetes</taxon>
        <taxon>Eurotiomycetidae</taxon>
        <taxon>Eurotiales</taxon>
        <taxon>Aspergillaceae</taxon>
        <taxon>Penicillium</taxon>
    </lineage>
</organism>
<reference evidence="4" key="1">
    <citation type="submission" date="2022-11" db="EMBL/GenBank/DDBJ databases">
        <authorList>
            <person name="Petersen C."/>
        </authorList>
    </citation>
    <scope>NUCLEOTIDE SEQUENCE</scope>
    <source>
        <strain evidence="4">IBT 30761</strain>
    </source>
</reference>
<dbReference type="EMBL" id="JAPQKI010000004">
    <property type="protein sequence ID" value="KAJ5102654.1"/>
    <property type="molecule type" value="Genomic_DNA"/>
</dbReference>
<dbReference type="InterPro" id="IPR056884">
    <property type="entry name" value="NPHP3-like_N"/>
</dbReference>
<dbReference type="InterPro" id="IPR027417">
    <property type="entry name" value="P-loop_NTPase"/>
</dbReference>
<evidence type="ECO:0000313" key="5">
    <source>
        <dbReference type="Proteomes" id="UP001149074"/>
    </source>
</evidence>
<feature type="domain" description="Nephrocystin 3-like N-terminal" evidence="3">
    <location>
        <begin position="302"/>
        <end position="457"/>
    </location>
</feature>
<gene>
    <name evidence="4" type="ORF">N7532_003183</name>
</gene>
<dbReference type="Pfam" id="PF24883">
    <property type="entry name" value="NPHP3_N"/>
    <property type="match status" value="1"/>
</dbReference>
<dbReference type="OrthoDB" id="2546325at2759"/>
<comment type="caution">
    <text evidence="4">The sequence shown here is derived from an EMBL/GenBank/DDBJ whole genome shotgun (WGS) entry which is preliminary data.</text>
</comment>
<evidence type="ECO:0000259" key="3">
    <source>
        <dbReference type="Pfam" id="PF24883"/>
    </source>
</evidence>
<dbReference type="PANTHER" id="PTHR10039:SF9">
    <property type="entry name" value="NACHT DOMAIN PROTEIN (AFU_ORTHOLOGUE AFUA_2G01760)"/>
    <property type="match status" value="1"/>
</dbReference>